<dbReference type="Proteomes" id="UP000670152">
    <property type="component" value="Unassembled WGS sequence"/>
</dbReference>
<dbReference type="CDD" id="cd13905">
    <property type="entry name" value="CuRO_3_tcLLC2_insect_like"/>
    <property type="match status" value="1"/>
</dbReference>
<keyword evidence="3" id="KW-0560">Oxidoreductase</keyword>
<name>A0A836K7Y9_9HYME</name>
<feature type="signal peptide" evidence="5">
    <location>
        <begin position="1"/>
        <end position="21"/>
    </location>
</feature>
<proteinExistence type="inferred from homology"/>
<feature type="non-terminal residue" evidence="7">
    <location>
        <position position="1"/>
    </location>
</feature>
<dbReference type="InterPro" id="IPR008972">
    <property type="entry name" value="Cupredoxin"/>
</dbReference>
<dbReference type="Pfam" id="PF07732">
    <property type="entry name" value="Cu-oxidase_3"/>
    <property type="match status" value="1"/>
</dbReference>
<evidence type="ECO:0000313" key="7">
    <source>
        <dbReference type="EMBL" id="KAG5345698.1"/>
    </source>
</evidence>
<keyword evidence="4" id="KW-0186">Copper</keyword>
<dbReference type="Pfam" id="PF10545">
    <property type="entry name" value="MADF_DNA_bdg"/>
    <property type="match status" value="1"/>
</dbReference>
<reference evidence="7 8" key="1">
    <citation type="submission" date="2020-02" db="EMBL/GenBank/DDBJ databases">
        <title>Relaxed selection underlies rapid genomic changes in the transitions from sociality to social parasitism in ants.</title>
        <authorList>
            <person name="Bi X."/>
        </authorList>
    </citation>
    <scope>NUCLEOTIDE SEQUENCE [LARGE SCALE GENOMIC DNA]</scope>
    <source>
        <strain evidence="7">BGI-DK2014b</strain>
        <tissue evidence="7">Whole body</tissue>
    </source>
</reference>
<dbReference type="InterPro" id="IPR011707">
    <property type="entry name" value="Cu-oxidase-like_N"/>
</dbReference>
<comment type="caution">
    <text evidence="7">The sequence shown here is derived from an EMBL/GenBank/DDBJ whole genome shotgun (WGS) entry which is preliminary data.</text>
</comment>
<dbReference type="GO" id="GO:0005886">
    <property type="term" value="C:plasma membrane"/>
    <property type="evidence" value="ECO:0007669"/>
    <property type="project" value="TreeGrafter"/>
</dbReference>
<protein>
    <submittedName>
        <fullName evidence="7">LAC1 protein</fullName>
    </submittedName>
</protein>
<keyword evidence="2" id="KW-0479">Metal-binding</keyword>
<dbReference type="CDD" id="cd13858">
    <property type="entry name" value="CuRO_1_tcLCC2_insect_like"/>
    <property type="match status" value="1"/>
</dbReference>
<keyword evidence="8" id="KW-1185">Reference proteome</keyword>
<dbReference type="PANTHER" id="PTHR11709">
    <property type="entry name" value="MULTI-COPPER OXIDASE"/>
    <property type="match status" value="1"/>
</dbReference>
<comment type="similarity">
    <text evidence="1">Belongs to the multicopper oxidase family.</text>
</comment>
<organism evidence="7 8">
    <name type="scientific">Acromyrmex heyeri</name>
    <dbReference type="NCBI Taxonomy" id="230685"/>
    <lineage>
        <taxon>Eukaryota</taxon>
        <taxon>Metazoa</taxon>
        <taxon>Ecdysozoa</taxon>
        <taxon>Arthropoda</taxon>
        <taxon>Hexapoda</taxon>
        <taxon>Insecta</taxon>
        <taxon>Pterygota</taxon>
        <taxon>Neoptera</taxon>
        <taxon>Endopterygota</taxon>
        <taxon>Hymenoptera</taxon>
        <taxon>Apocrita</taxon>
        <taxon>Aculeata</taxon>
        <taxon>Formicoidea</taxon>
        <taxon>Formicidae</taxon>
        <taxon>Myrmicinae</taxon>
        <taxon>Acromyrmex</taxon>
    </lineage>
</organism>
<dbReference type="SMART" id="SM00595">
    <property type="entry name" value="MADF"/>
    <property type="match status" value="1"/>
</dbReference>
<dbReference type="EMBL" id="JAANIB010000273">
    <property type="protein sequence ID" value="KAG5345698.1"/>
    <property type="molecule type" value="Genomic_DNA"/>
</dbReference>
<dbReference type="PANTHER" id="PTHR11709:SF394">
    <property type="entry name" value="FI03373P-RELATED"/>
    <property type="match status" value="1"/>
</dbReference>
<dbReference type="GO" id="GO:0016491">
    <property type="term" value="F:oxidoreductase activity"/>
    <property type="evidence" value="ECO:0007669"/>
    <property type="project" value="UniProtKB-KW"/>
</dbReference>
<dbReference type="InterPro" id="IPR006578">
    <property type="entry name" value="MADF-dom"/>
</dbReference>
<evidence type="ECO:0000259" key="6">
    <source>
        <dbReference type="PROSITE" id="PS51029"/>
    </source>
</evidence>
<evidence type="ECO:0000256" key="4">
    <source>
        <dbReference type="ARBA" id="ARBA00023008"/>
    </source>
</evidence>
<feature type="non-terminal residue" evidence="7">
    <location>
        <position position="924"/>
    </location>
</feature>
<dbReference type="SUPFAM" id="SSF49503">
    <property type="entry name" value="Cupredoxins"/>
    <property type="match status" value="3"/>
</dbReference>
<dbReference type="PROSITE" id="PS51029">
    <property type="entry name" value="MADF"/>
    <property type="match status" value="1"/>
</dbReference>
<evidence type="ECO:0000256" key="2">
    <source>
        <dbReference type="ARBA" id="ARBA00022723"/>
    </source>
</evidence>
<evidence type="ECO:0000256" key="5">
    <source>
        <dbReference type="SAM" id="SignalP"/>
    </source>
</evidence>
<feature type="domain" description="MADF" evidence="6">
    <location>
        <begin position="352"/>
        <end position="445"/>
    </location>
</feature>
<dbReference type="GO" id="GO:0006826">
    <property type="term" value="P:iron ion transport"/>
    <property type="evidence" value="ECO:0007669"/>
    <property type="project" value="TreeGrafter"/>
</dbReference>
<dbReference type="InterPro" id="IPR001117">
    <property type="entry name" value="Cu-oxidase_2nd"/>
</dbReference>
<dbReference type="Pfam" id="PF07731">
    <property type="entry name" value="Cu-oxidase_2"/>
    <property type="match status" value="1"/>
</dbReference>
<dbReference type="Pfam" id="PF00394">
    <property type="entry name" value="Cu-oxidase"/>
    <property type="match status" value="1"/>
</dbReference>
<evidence type="ECO:0000256" key="1">
    <source>
        <dbReference type="ARBA" id="ARBA00010609"/>
    </source>
</evidence>
<evidence type="ECO:0000256" key="3">
    <source>
        <dbReference type="ARBA" id="ARBA00023002"/>
    </source>
</evidence>
<dbReference type="InterPro" id="IPR011706">
    <property type="entry name" value="Cu-oxidase_C"/>
</dbReference>
<dbReference type="GO" id="GO:0005507">
    <property type="term" value="F:copper ion binding"/>
    <property type="evidence" value="ECO:0007669"/>
    <property type="project" value="InterPro"/>
</dbReference>
<evidence type="ECO:0000313" key="8">
    <source>
        <dbReference type="Proteomes" id="UP000670152"/>
    </source>
</evidence>
<dbReference type="OrthoDB" id="2121828at2759"/>
<gene>
    <name evidence="7" type="primary">Lcc1</name>
    <name evidence="7" type="ORF">G6Z77_0014791</name>
</gene>
<dbReference type="AlphaFoldDB" id="A0A836K7Y9"/>
<accession>A0A836K7Y9</accession>
<keyword evidence="5" id="KW-0732">Signal</keyword>
<sequence length="924" mass="105652">MSCLRYCIVLTLVFFSISTLCLETFEKIDNYHECVRPCSDKSSSKKTCVYRFFITESHVTTSSFYNKPESSGENITVRSIKSFLAINGKSPGPAIQICLGDTIEVLVYNKLGSDELAFHWHGIRQKDSNYMDGVPMITQCSILPFGGFRYKIIPESTGTYFYHAHSVSQQGDGVYGSLIVRGLRDKDLSLERTLVLSSRSSVPLTRLQHASLSPPTPDELLVNGQAQQVVVRVKHGFRYLLRFINANAHDCPILLSIHGHSLQILAADGNPVQSMTGTHVVLFPGTFYFNSRIILSQLYDNDRRQPCHLPLGLTWTTPLNRYMYSQHRLWDGLTSSETRSIGMEWTRDKTLELLREYQQRRVLWDWNARGYRDRAKRKRAIQELAEILCCNILEVEKKITNLKCQYSREIHKIQNSRDAATGPDDVYVSKWFAFKAMQFLQFGTRRYSKRKKKVEEEPKLQEEYIVSNIDPESITFMDCNEETNGSGTGSFNASLSEDAEESSSSSMKTMELYNGSLPSQNDLVESEQMKLELHPPDEKERKKTKEEFAKFGESIAVQLAEIPDSYSRSVAKLRINQILFEAEIGIYAQTRERLDGILMAEQAIGKYALDIQGLRECRNLHQEAYIFYENATFDSYTIRTTNDNNFDEQSFKIAENGHHCHRILKNVICSLDLKNAKLSQLEEKADETIYVPFDANTFSFFTDEMTDNSYNFYKSRYYPAYLSLQKGAIRIPQINGMSFKYPPSPILSQPENTLEKSICSLDKRSKECADTLLFCECLQLLQVPSRKTIEIILINKGFGGNASYTFHLHGYNASVVARESFEQPLTKDDIISLDLNGKIHRNLVNPVQKDTFVVPNKGYIILRFYTDNLGYWLWEARSTAIYPPLFGSGMQFLMRVGLQRNLPLVPIDFPSCGNNKGIDLIFES</sequence>
<feature type="chain" id="PRO_5032368918" evidence="5">
    <location>
        <begin position="22"/>
        <end position="924"/>
    </location>
</feature>
<dbReference type="InterPro" id="IPR045087">
    <property type="entry name" value="Cu-oxidase_fam"/>
</dbReference>
<dbReference type="Gene3D" id="2.60.40.420">
    <property type="entry name" value="Cupredoxins - blue copper proteins"/>
    <property type="match status" value="3"/>
</dbReference>